<keyword evidence="3 7" id="KW-0812">Transmembrane</keyword>
<evidence type="ECO:0000256" key="6">
    <source>
        <dbReference type="ARBA" id="ARBA00023180"/>
    </source>
</evidence>
<comment type="similarity">
    <text evidence="2">Belongs to the CD36 family.</text>
</comment>
<gene>
    <name evidence="8" type="ORF">BPAG_LOCUS6187</name>
</gene>
<proteinExistence type="inferred from homology"/>
<sequence length="82" mass="9640">MPSMIVPVLWMNELINLDDETRKDLEKVVLLPRGARILGILLIGLGLLLWTIFLIISLRNMYLRVSSSFFLYLFFKFLANFY</sequence>
<evidence type="ECO:0000313" key="10">
    <source>
        <dbReference type="WBParaSite" id="BPAG_0000622401-mRNA-1"/>
    </source>
</evidence>
<keyword evidence="5 7" id="KW-0472">Membrane</keyword>
<evidence type="ECO:0000256" key="3">
    <source>
        <dbReference type="ARBA" id="ARBA00022692"/>
    </source>
</evidence>
<dbReference type="AlphaFoldDB" id="A0A0N4TDD6"/>
<dbReference type="WBParaSite" id="BPAG_0000622401-mRNA-1">
    <property type="protein sequence ID" value="BPAG_0000622401-mRNA-1"/>
    <property type="gene ID" value="BPAG_0000622401"/>
</dbReference>
<keyword evidence="9" id="KW-1185">Reference proteome</keyword>
<comment type="subcellular location">
    <subcellularLocation>
        <location evidence="1">Membrane</location>
    </subcellularLocation>
</comment>
<evidence type="ECO:0000256" key="7">
    <source>
        <dbReference type="SAM" id="Phobius"/>
    </source>
</evidence>
<name>A0A0N4TDD6_BRUPA</name>
<feature type="transmembrane region" description="Helical" evidence="7">
    <location>
        <begin position="37"/>
        <end position="56"/>
    </location>
</feature>
<evidence type="ECO:0000313" key="9">
    <source>
        <dbReference type="Proteomes" id="UP000278627"/>
    </source>
</evidence>
<dbReference type="Pfam" id="PF01130">
    <property type="entry name" value="CD36"/>
    <property type="match status" value="1"/>
</dbReference>
<dbReference type="Proteomes" id="UP000278627">
    <property type="component" value="Unassembled WGS sequence"/>
</dbReference>
<dbReference type="EMBL" id="UZAD01005314">
    <property type="protein sequence ID" value="VDN87373.1"/>
    <property type="molecule type" value="Genomic_DNA"/>
</dbReference>
<evidence type="ECO:0000313" key="8">
    <source>
        <dbReference type="EMBL" id="VDN87373.1"/>
    </source>
</evidence>
<reference evidence="8 9" key="2">
    <citation type="submission" date="2018-11" db="EMBL/GenBank/DDBJ databases">
        <authorList>
            <consortium name="Pathogen Informatics"/>
        </authorList>
    </citation>
    <scope>NUCLEOTIDE SEQUENCE [LARGE SCALE GENOMIC DNA]</scope>
</reference>
<dbReference type="GO" id="GO:0016020">
    <property type="term" value="C:membrane"/>
    <property type="evidence" value="ECO:0007669"/>
    <property type="project" value="UniProtKB-SubCell"/>
</dbReference>
<evidence type="ECO:0000256" key="4">
    <source>
        <dbReference type="ARBA" id="ARBA00022989"/>
    </source>
</evidence>
<accession>A0A0N4TDD6</accession>
<reference evidence="10" key="1">
    <citation type="submission" date="2017-02" db="UniProtKB">
        <authorList>
            <consortium name="WormBaseParasite"/>
        </authorList>
    </citation>
    <scope>IDENTIFICATION</scope>
</reference>
<keyword evidence="4 7" id="KW-1133">Transmembrane helix</keyword>
<protein>
    <submittedName>
        <fullName evidence="8 10">Uncharacterized protein</fullName>
    </submittedName>
</protein>
<organism evidence="10">
    <name type="scientific">Brugia pahangi</name>
    <name type="common">Filarial nematode worm</name>
    <dbReference type="NCBI Taxonomy" id="6280"/>
    <lineage>
        <taxon>Eukaryota</taxon>
        <taxon>Metazoa</taxon>
        <taxon>Ecdysozoa</taxon>
        <taxon>Nematoda</taxon>
        <taxon>Chromadorea</taxon>
        <taxon>Rhabditida</taxon>
        <taxon>Spirurina</taxon>
        <taxon>Spiruromorpha</taxon>
        <taxon>Filarioidea</taxon>
        <taxon>Onchocercidae</taxon>
        <taxon>Brugia</taxon>
    </lineage>
</organism>
<keyword evidence="6" id="KW-0325">Glycoprotein</keyword>
<evidence type="ECO:0000256" key="2">
    <source>
        <dbReference type="ARBA" id="ARBA00010532"/>
    </source>
</evidence>
<evidence type="ECO:0000256" key="1">
    <source>
        <dbReference type="ARBA" id="ARBA00004370"/>
    </source>
</evidence>
<evidence type="ECO:0000256" key="5">
    <source>
        <dbReference type="ARBA" id="ARBA00023136"/>
    </source>
</evidence>
<dbReference type="InterPro" id="IPR002159">
    <property type="entry name" value="CD36_fam"/>
</dbReference>